<dbReference type="SMART" id="SM00490">
    <property type="entry name" value="HELICc"/>
    <property type="match status" value="1"/>
</dbReference>
<dbReference type="InterPro" id="IPR014001">
    <property type="entry name" value="Helicase_ATP-bd"/>
</dbReference>
<sequence>MIVRADAERTSTAFGMLDLRIQRWIWTEKWSVLRDAQERAIPALVGCDRDVLIAAATAAGKTEAAFFPILTHLLADTRDTGLCIYISPIKALINDQFMRLERLCEQLELPVWPWHGDISSSSKNRFFKQPSGVVLITPESLEAMLCNRGFQAPQLFAKLRYIVVDELHAFIGTERGKQLQSLMQRMELAVGRKVMRVGLSATLGDLGMAAEFLRVRGGSAVEVINSNSDPVRLQLEIKGYVEPSHLLAEQQDAPAITTSFIVQDLFDTLCGSNNLVFPNTRGLVEEYAHALGRLCEQQRVTNEFWPHHGNLSRDIREETEAALKNKALHATAICTNTLELGIDVGAVKSIAQIGSPPSVASMRQRLGRSGRRPGEPAILRGYVTEQALAKDSTLDIQLRTGLFTFAAMVSLLEEKWVEPPQTNGLHFSTLIQQLLSLIAQRGGVQAGDAYRTLCVQGPFPALGKPDFLDMLRHLGKLELIQQEASGVLLHGTKGERIVNHYSFYAAFAAEEEYRVVCDSRVLGSLPISSSVSIGDYIVFAGKTWRVETIDEEGKTILVSKTSTGKAPVFTGGKGQLHAKIRERMRELYRGTGVPHFLDAAAVLLLQEGRDSYARCRLDQRVMLSMGSNIYLLTWLGDKQNEALAAVLRKAGLSVSASGPAIEIFAKETGEQRIAHCLRAFASQPPPDAQQLLAGVFNLRREKWDWALPEHLLKKSYASLQMDVAGAHAWAQQYAAASQEQDH</sequence>
<protein>
    <submittedName>
        <fullName evidence="5">DEAD/DEAH box helicase</fullName>
    </submittedName>
</protein>
<accession>A0A6I1I671</accession>
<dbReference type="CDD" id="cd17922">
    <property type="entry name" value="DEXHc_LHR-like"/>
    <property type="match status" value="1"/>
</dbReference>
<keyword evidence="5" id="KW-0378">Hydrolase</keyword>
<dbReference type="InterPro" id="IPR011545">
    <property type="entry name" value="DEAD/DEAH_box_helicase_dom"/>
</dbReference>
<proteinExistence type="predicted"/>
<dbReference type="SMART" id="SM00487">
    <property type="entry name" value="DEXDc"/>
    <property type="match status" value="1"/>
</dbReference>
<dbReference type="Proteomes" id="UP000468717">
    <property type="component" value="Unassembled WGS sequence"/>
</dbReference>
<dbReference type="RefSeq" id="WP_152281100.1">
    <property type="nucleotide sequence ID" value="NZ_WFLI01000002.1"/>
</dbReference>
<dbReference type="EMBL" id="WFLI01000002">
    <property type="protein sequence ID" value="KAB8066462.1"/>
    <property type="molecule type" value="Genomic_DNA"/>
</dbReference>
<dbReference type="GO" id="GO:0003677">
    <property type="term" value="F:DNA binding"/>
    <property type="evidence" value="ECO:0007669"/>
    <property type="project" value="TreeGrafter"/>
</dbReference>
<dbReference type="InterPro" id="IPR001650">
    <property type="entry name" value="Helicase_C-like"/>
</dbReference>
<dbReference type="InterPro" id="IPR027417">
    <property type="entry name" value="P-loop_NTPase"/>
</dbReference>
<dbReference type="AlphaFoldDB" id="A0A6I1I671"/>
<dbReference type="Pfam" id="PF00270">
    <property type="entry name" value="DEAD"/>
    <property type="match status" value="1"/>
</dbReference>
<keyword evidence="5" id="KW-0347">Helicase</keyword>
<keyword evidence="2" id="KW-0067">ATP-binding</keyword>
<comment type="caution">
    <text evidence="5">The sequence shown here is derived from an EMBL/GenBank/DDBJ whole genome shotgun (WGS) entry which is preliminary data.</text>
</comment>
<organism evidence="5 6">
    <name type="scientific">Janthinobacterium violaceinigrum</name>
    <dbReference type="NCBI Taxonomy" id="2654252"/>
    <lineage>
        <taxon>Bacteria</taxon>
        <taxon>Pseudomonadati</taxon>
        <taxon>Pseudomonadota</taxon>
        <taxon>Betaproteobacteria</taxon>
        <taxon>Burkholderiales</taxon>
        <taxon>Oxalobacteraceae</taxon>
        <taxon>Janthinobacterium</taxon>
    </lineage>
</organism>
<keyword evidence="6" id="KW-1185">Reference proteome</keyword>
<dbReference type="PROSITE" id="PS51194">
    <property type="entry name" value="HELICASE_CTER"/>
    <property type="match status" value="1"/>
</dbReference>
<keyword evidence="1" id="KW-0547">Nucleotide-binding</keyword>
<evidence type="ECO:0000313" key="5">
    <source>
        <dbReference type="EMBL" id="KAB8066462.1"/>
    </source>
</evidence>
<dbReference type="PROSITE" id="PS51192">
    <property type="entry name" value="HELICASE_ATP_BIND_1"/>
    <property type="match status" value="1"/>
</dbReference>
<dbReference type="InterPro" id="IPR052511">
    <property type="entry name" value="ATP-dep_Helicase"/>
</dbReference>
<dbReference type="SUPFAM" id="SSF52540">
    <property type="entry name" value="P-loop containing nucleoside triphosphate hydrolases"/>
    <property type="match status" value="1"/>
</dbReference>
<gene>
    <name evidence="5" type="ORF">GCN75_01805</name>
</gene>
<dbReference type="PANTHER" id="PTHR47962">
    <property type="entry name" value="ATP-DEPENDENT HELICASE LHR-RELATED-RELATED"/>
    <property type="match status" value="1"/>
</dbReference>
<dbReference type="GO" id="GO:0004386">
    <property type="term" value="F:helicase activity"/>
    <property type="evidence" value="ECO:0007669"/>
    <property type="project" value="UniProtKB-KW"/>
</dbReference>
<name>A0A6I1I671_9BURK</name>
<dbReference type="GO" id="GO:0005524">
    <property type="term" value="F:ATP binding"/>
    <property type="evidence" value="ECO:0007669"/>
    <property type="project" value="UniProtKB-KW"/>
</dbReference>
<evidence type="ECO:0000259" key="3">
    <source>
        <dbReference type="PROSITE" id="PS51192"/>
    </source>
</evidence>
<dbReference type="Pfam" id="PF00271">
    <property type="entry name" value="Helicase_C"/>
    <property type="match status" value="1"/>
</dbReference>
<evidence type="ECO:0000256" key="1">
    <source>
        <dbReference type="ARBA" id="ARBA00022741"/>
    </source>
</evidence>
<evidence type="ECO:0000259" key="4">
    <source>
        <dbReference type="PROSITE" id="PS51194"/>
    </source>
</evidence>
<dbReference type="GO" id="GO:0016887">
    <property type="term" value="F:ATP hydrolysis activity"/>
    <property type="evidence" value="ECO:0007669"/>
    <property type="project" value="TreeGrafter"/>
</dbReference>
<evidence type="ECO:0000256" key="2">
    <source>
        <dbReference type="ARBA" id="ARBA00022840"/>
    </source>
</evidence>
<dbReference type="Gene3D" id="3.40.50.300">
    <property type="entry name" value="P-loop containing nucleotide triphosphate hydrolases"/>
    <property type="match status" value="2"/>
</dbReference>
<reference evidence="5 6" key="1">
    <citation type="submission" date="2019-10" db="EMBL/GenBank/DDBJ databases">
        <title>Three novel species isolated from a subtropical stream in China.</title>
        <authorList>
            <person name="Lu H."/>
        </authorList>
    </citation>
    <scope>NUCLEOTIDE SEQUENCE [LARGE SCALE GENOMIC DNA]</scope>
    <source>
        <strain evidence="5 6">FT13W</strain>
    </source>
</reference>
<dbReference type="PANTHER" id="PTHR47962:SF5">
    <property type="entry name" value="ATP-DEPENDENT HELICASE LHR-RELATED"/>
    <property type="match status" value="1"/>
</dbReference>
<feature type="domain" description="Helicase ATP-binding" evidence="3">
    <location>
        <begin position="42"/>
        <end position="221"/>
    </location>
</feature>
<feature type="domain" description="Helicase C-terminal" evidence="4">
    <location>
        <begin position="261"/>
        <end position="417"/>
    </location>
</feature>
<evidence type="ECO:0000313" key="6">
    <source>
        <dbReference type="Proteomes" id="UP000468717"/>
    </source>
</evidence>